<dbReference type="PANTHER" id="PTHR43537:SF5">
    <property type="entry name" value="UXU OPERON TRANSCRIPTIONAL REGULATOR"/>
    <property type="match status" value="1"/>
</dbReference>
<dbReference type="Proteomes" id="UP000596387">
    <property type="component" value="Chromosome"/>
</dbReference>
<dbReference type="EMBL" id="CP047166">
    <property type="protein sequence ID" value="QRF66736.1"/>
    <property type="molecule type" value="Genomic_DNA"/>
</dbReference>
<dbReference type="InterPro" id="IPR036388">
    <property type="entry name" value="WH-like_DNA-bd_sf"/>
</dbReference>
<dbReference type="InterPro" id="IPR011711">
    <property type="entry name" value="GntR_C"/>
</dbReference>
<dbReference type="Gene3D" id="1.10.10.10">
    <property type="entry name" value="Winged helix-like DNA-binding domain superfamily/Winged helix DNA-binding domain"/>
    <property type="match status" value="1"/>
</dbReference>
<feature type="domain" description="GntR C-terminal" evidence="4">
    <location>
        <begin position="80"/>
        <end position="208"/>
    </location>
</feature>
<evidence type="ECO:0000259" key="4">
    <source>
        <dbReference type="SMART" id="SM00895"/>
    </source>
</evidence>
<dbReference type="SMART" id="SM00895">
    <property type="entry name" value="FCD"/>
    <property type="match status" value="1"/>
</dbReference>
<keyword evidence="3" id="KW-0804">Transcription</keyword>
<evidence type="ECO:0000313" key="5">
    <source>
        <dbReference type="EMBL" id="QRF66736.1"/>
    </source>
</evidence>
<dbReference type="Pfam" id="PF07729">
    <property type="entry name" value="FCD"/>
    <property type="match status" value="1"/>
</dbReference>
<evidence type="ECO:0000256" key="1">
    <source>
        <dbReference type="ARBA" id="ARBA00023015"/>
    </source>
</evidence>
<dbReference type="PANTHER" id="PTHR43537">
    <property type="entry name" value="TRANSCRIPTIONAL REGULATOR, GNTR FAMILY"/>
    <property type="match status" value="1"/>
</dbReference>
<evidence type="ECO:0000256" key="3">
    <source>
        <dbReference type="ARBA" id="ARBA00023163"/>
    </source>
</evidence>
<reference evidence="5 6" key="1">
    <citation type="submission" date="2019-12" db="EMBL/GenBank/DDBJ databases">
        <title>Complete Genome Sequence of a Quorum-Sensing Bacterium,Rhodobacteraceae bacterium C31, Isolated from a marine microalgae symbiotic bacteria.</title>
        <authorList>
            <person name="Zhang Y."/>
        </authorList>
    </citation>
    <scope>NUCLEOTIDE SEQUENCE [LARGE SCALE GENOMIC DNA]</scope>
    <source>
        <strain evidence="5 6">C31</strain>
    </source>
</reference>
<proteinExistence type="predicted"/>
<dbReference type="RefSeq" id="WP_156145553.1">
    <property type="nucleotide sequence ID" value="NZ_CP047166.1"/>
</dbReference>
<gene>
    <name evidence="5" type="ORF">GQA70_10695</name>
</gene>
<accession>A0ABX7FA49</accession>
<sequence>MDDMQKPLSDQAFDALLSALRGGVLEAGAFFSMPELSRRLDFPIAAIREATKLAEARALLSIRPKRGITVMDAGPRTTRTCMDMRAVLEREGARRILSSEAPFPTEQLRQTHEDLLARARAGDPTATGTIAIGVDLSLHNALSEGLDNPYLREAYQQNRDRIAVIQQTRPFLQDRITSAMEEHLKIIAAMEARDLHRVEETIDTHLVQTLRWWGM</sequence>
<evidence type="ECO:0000313" key="6">
    <source>
        <dbReference type="Proteomes" id="UP000596387"/>
    </source>
</evidence>
<dbReference type="Gene3D" id="1.20.120.530">
    <property type="entry name" value="GntR ligand-binding domain-like"/>
    <property type="match status" value="1"/>
</dbReference>
<keyword evidence="1" id="KW-0805">Transcription regulation</keyword>
<dbReference type="InterPro" id="IPR008920">
    <property type="entry name" value="TF_FadR/GntR_C"/>
</dbReference>
<name>A0ABX7FA49_9RHOB</name>
<dbReference type="SUPFAM" id="SSF48008">
    <property type="entry name" value="GntR ligand-binding domain-like"/>
    <property type="match status" value="1"/>
</dbReference>
<organism evidence="5 6">
    <name type="scientific">Ponticoccus alexandrii</name>
    <dbReference type="NCBI Taxonomy" id="1943633"/>
    <lineage>
        <taxon>Bacteria</taxon>
        <taxon>Pseudomonadati</taxon>
        <taxon>Pseudomonadota</taxon>
        <taxon>Alphaproteobacteria</taxon>
        <taxon>Rhodobacterales</taxon>
        <taxon>Roseobacteraceae</taxon>
        <taxon>Ponticoccus</taxon>
    </lineage>
</organism>
<keyword evidence="2" id="KW-0238">DNA-binding</keyword>
<evidence type="ECO:0000256" key="2">
    <source>
        <dbReference type="ARBA" id="ARBA00023125"/>
    </source>
</evidence>
<protein>
    <submittedName>
        <fullName evidence="5">FCD domain-containing protein</fullName>
    </submittedName>
</protein>
<keyword evidence="6" id="KW-1185">Reference proteome</keyword>
<dbReference type="InterPro" id="IPR036390">
    <property type="entry name" value="WH_DNA-bd_sf"/>
</dbReference>
<dbReference type="SUPFAM" id="SSF46785">
    <property type="entry name" value="Winged helix' DNA-binding domain"/>
    <property type="match status" value="1"/>
</dbReference>